<dbReference type="PANTHER" id="PTHR13416">
    <property type="match status" value="1"/>
</dbReference>
<proteinExistence type="predicted"/>
<comment type="subcellular location">
    <subcellularLocation>
        <location evidence="1">Endomembrane system</location>
        <topology evidence="1">Multi-pass membrane protein</topology>
    </subcellularLocation>
    <subcellularLocation>
        <location evidence="2">Endoplasmic reticulum membrane</location>
    </subcellularLocation>
</comment>
<keyword evidence="8" id="KW-0732">Signal</keyword>
<name>A0A846ZQK9_9GAMM</name>
<dbReference type="Proteomes" id="UP000541636">
    <property type="component" value="Unassembled WGS sequence"/>
</dbReference>
<feature type="transmembrane region" description="Helical" evidence="7">
    <location>
        <begin position="256"/>
        <end position="274"/>
    </location>
</feature>
<protein>
    <submittedName>
        <fullName evidence="9">Uncharacterized protein</fullName>
    </submittedName>
</protein>
<comment type="caution">
    <text evidence="9">The sequence shown here is derived from an EMBL/GenBank/DDBJ whole genome shotgun (WGS) entry which is preliminary data.</text>
</comment>
<dbReference type="PANTHER" id="PTHR13416:SF2">
    <property type="entry name" value="TRANSMEMBRANE PROTEIN 43"/>
    <property type="match status" value="1"/>
</dbReference>
<keyword evidence="5 7" id="KW-1133">Transmembrane helix</keyword>
<feature type="transmembrane region" description="Helical" evidence="7">
    <location>
        <begin position="286"/>
        <end position="305"/>
    </location>
</feature>
<evidence type="ECO:0000256" key="5">
    <source>
        <dbReference type="ARBA" id="ARBA00022989"/>
    </source>
</evidence>
<keyword evidence="10" id="KW-1185">Reference proteome</keyword>
<feature type="transmembrane region" description="Helical" evidence="7">
    <location>
        <begin position="311"/>
        <end position="331"/>
    </location>
</feature>
<dbReference type="EMBL" id="JAAZQD010000004">
    <property type="protein sequence ID" value="NKZ39713.1"/>
    <property type="molecule type" value="Genomic_DNA"/>
</dbReference>
<dbReference type="GO" id="GO:0071763">
    <property type="term" value="P:nuclear membrane organization"/>
    <property type="evidence" value="ECO:0007669"/>
    <property type="project" value="TreeGrafter"/>
</dbReference>
<dbReference type="RefSeq" id="WP_168609619.1">
    <property type="nucleotide sequence ID" value="NZ_JAAZQD010000004.1"/>
</dbReference>
<dbReference type="InterPro" id="IPR012430">
    <property type="entry name" value="TMEM43_fam"/>
</dbReference>
<dbReference type="Pfam" id="PF07787">
    <property type="entry name" value="TMEM43"/>
    <property type="match status" value="1"/>
</dbReference>
<keyword evidence="3 7" id="KW-0812">Transmembrane</keyword>
<evidence type="ECO:0000256" key="1">
    <source>
        <dbReference type="ARBA" id="ARBA00004127"/>
    </source>
</evidence>
<gene>
    <name evidence="9" type="ORF">HF690_12205</name>
</gene>
<accession>A0A846ZQK9</accession>
<dbReference type="GO" id="GO:0012505">
    <property type="term" value="C:endomembrane system"/>
    <property type="evidence" value="ECO:0007669"/>
    <property type="project" value="UniProtKB-SubCell"/>
</dbReference>
<sequence length="337" mass="36370">MWKLLGGSLLLLLAMAMLASNESSVMTYRTAAARHGGVVVDATRSGPTAANDGDMVRVAGTPRVVKPAVDKQFGIRADVPILWRVTEMFQWREIDYGGSASYELQWVDHPVNSNIFRERARHENPSALPFGGARYLAGEVRLGGFTLSPAIVAAMPGRTDYAPDFGTLRPNMAASFRVVNDTLMTSEDPNSPQLGDLRVSWRSAPLQEVTVIARNRDGVLVPAEGVEDNPGFELQVGQREVMDLQPDMPPQPWLPWLWRVLSLVVATVGAYVLLHGMSPSRRGAPLAALGVGVALTSGLGGVMWVTERTDLGGVLLGIAVLALGVTAWQMYERSSPA</sequence>
<evidence type="ECO:0000313" key="10">
    <source>
        <dbReference type="Proteomes" id="UP000541636"/>
    </source>
</evidence>
<dbReference type="AlphaFoldDB" id="A0A846ZQK9"/>
<evidence type="ECO:0000256" key="7">
    <source>
        <dbReference type="SAM" id="Phobius"/>
    </source>
</evidence>
<evidence type="ECO:0000256" key="4">
    <source>
        <dbReference type="ARBA" id="ARBA00022824"/>
    </source>
</evidence>
<organism evidence="9 10">
    <name type="scientific">Oleiagrimonas citrea</name>
    <dbReference type="NCBI Taxonomy" id="1665687"/>
    <lineage>
        <taxon>Bacteria</taxon>
        <taxon>Pseudomonadati</taxon>
        <taxon>Pseudomonadota</taxon>
        <taxon>Gammaproteobacteria</taxon>
        <taxon>Lysobacterales</taxon>
        <taxon>Rhodanobacteraceae</taxon>
        <taxon>Oleiagrimonas</taxon>
    </lineage>
</organism>
<feature type="signal peptide" evidence="8">
    <location>
        <begin position="1"/>
        <end position="19"/>
    </location>
</feature>
<evidence type="ECO:0000256" key="2">
    <source>
        <dbReference type="ARBA" id="ARBA00004586"/>
    </source>
</evidence>
<evidence type="ECO:0000256" key="8">
    <source>
        <dbReference type="SAM" id="SignalP"/>
    </source>
</evidence>
<evidence type="ECO:0000256" key="6">
    <source>
        <dbReference type="ARBA" id="ARBA00023136"/>
    </source>
</evidence>
<reference evidence="9 10" key="1">
    <citation type="journal article" date="2017" name="Int. J. Syst. Evol. Microbiol.">
        <title>Oleiagrimonas citrea sp. nov., a marine bacterium isolated from tidal flat sediment and emended description of the genus Oleiagrimonas Fang et al. 2015 and Oleiagrimonas soli.</title>
        <authorList>
            <person name="Yang S.H."/>
            <person name="Seo H.S."/>
            <person name="Seong C.N."/>
            <person name="Kwon K.K."/>
        </authorList>
    </citation>
    <scope>NUCLEOTIDE SEQUENCE [LARGE SCALE GENOMIC DNA]</scope>
    <source>
        <strain evidence="9 10">MEBiC09124</strain>
    </source>
</reference>
<keyword evidence="4" id="KW-0256">Endoplasmic reticulum</keyword>
<feature type="chain" id="PRO_5032922581" evidence="8">
    <location>
        <begin position="20"/>
        <end position="337"/>
    </location>
</feature>
<dbReference type="GO" id="GO:0006629">
    <property type="term" value="P:lipid metabolic process"/>
    <property type="evidence" value="ECO:0007669"/>
    <property type="project" value="TreeGrafter"/>
</dbReference>
<evidence type="ECO:0000313" key="9">
    <source>
        <dbReference type="EMBL" id="NKZ39713.1"/>
    </source>
</evidence>
<evidence type="ECO:0000256" key="3">
    <source>
        <dbReference type="ARBA" id="ARBA00022692"/>
    </source>
</evidence>
<keyword evidence="6 7" id="KW-0472">Membrane</keyword>